<evidence type="ECO:0000256" key="5">
    <source>
        <dbReference type="ARBA" id="ARBA00023136"/>
    </source>
</evidence>
<feature type="transmembrane region" description="Helical" evidence="6">
    <location>
        <begin position="148"/>
        <end position="174"/>
    </location>
</feature>
<dbReference type="Pfam" id="PF01061">
    <property type="entry name" value="ABC2_membrane"/>
    <property type="match status" value="1"/>
</dbReference>
<keyword evidence="5 6" id="KW-0472">Membrane</keyword>
<dbReference type="AlphaFoldDB" id="T0QV28"/>
<reference evidence="8 9" key="1">
    <citation type="submission" date="2012-04" db="EMBL/GenBank/DDBJ databases">
        <title>The Genome Sequence of Saprolegnia declina VS20.</title>
        <authorList>
            <consortium name="The Broad Institute Genome Sequencing Platform"/>
            <person name="Russ C."/>
            <person name="Nusbaum C."/>
            <person name="Tyler B."/>
            <person name="van West P."/>
            <person name="Dieguez-Uribeondo J."/>
            <person name="de Bruijn I."/>
            <person name="Tripathy S."/>
            <person name="Jiang R."/>
            <person name="Young S.K."/>
            <person name="Zeng Q."/>
            <person name="Gargeya S."/>
            <person name="Fitzgerald M."/>
            <person name="Haas B."/>
            <person name="Abouelleil A."/>
            <person name="Alvarado L."/>
            <person name="Arachchi H.M."/>
            <person name="Berlin A."/>
            <person name="Chapman S.B."/>
            <person name="Goldberg J."/>
            <person name="Griggs A."/>
            <person name="Gujja S."/>
            <person name="Hansen M."/>
            <person name="Howarth C."/>
            <person name="Imamovic A."/>
            <person name="Larimer J."/>
            <person name="McCowen C."/>
            <person name="Montmayeur A."/>
            <person name="Murphy C."/>
            <person name="Neiman D."/>
            <person name="Pearson M."/>
            <person name="Priest M."/>
            <person name="Roberts A."/>
            <person name="Saif S."/>
            <person name="Shea T."/>
            <person name="Sisk P."/>
            <person name="Sykes S."/>
            <person name="Wortman J."/>
            <person name="Nusbaum C."/>
            <person name="Birren B."/>
        </authorList>
    </citation>
    <scope>NUCLEOTIDE SEQUENCE [LARGE SCALE GENOMIC DNA]</scope>
    <source>
        <strain evidence="8 9">VS20</strain>
    </source>
</reference>
<dbReference type="InParanoid" id="T0QV28"/>
<dbReference type="GeneID" id="19941624"/>
<dbReference type="PANTHER" id="PTHR48041">
    <property type="entry name" value="ABC TRANSPORTER G FAMILY MEMBER 28"/>
    <property type="match status" value="1"/>
</dbReference>
<keyword evidence="4 6" id="KW-1133">Transmembrane helix</keyword>
<organism evidence="8 9">
    <name type="scientific">Saprolegnia diclina (strain VS20)</name>
    <dbReference type="NCBI Taxonomy" id="1156394"/>
    <lineage>
        <taxon>Eukaryota</taxon>
        <taxon>Sar</taxon>
        <taxon>Stramenopiles</taxon>
        <taxon>Oomycota</taxon>
        <taxon>Saprolegniomycetes</taxon>
        <taxon>Saprolegniales</taxon>
        <taxon>Saprolegniaceae</taxon>
        <taxon>Saprolegnia</taxon>
    </lineage>
</organism>
<feature type="domain" description="ABC-2 type transporter transmembrane" evidence="7">
    <location>
        <begin position="5"/>
        <end position="192"/>
    </location>
</feature>
<keyword evidence="2" id="KW-0813">Transport</keyword>
<dbReference type="EMBL" id="JH767133">
    <property type="protein sequence ID" value="EQC42054.1"/>
    <property type="molecule type" value="Genomic_DNA"/>
</dbReference>
<name>T0QV28_SAPDV</name>
<feature type="transmembrane region" description="Helical" evidence="6">
    <location>
        <begin position="232"/>
        <end position="252"/>
    </location>
</feature>
<evidence type="ECO:0000259" key="7">
    <source>
        <dbReference type="Pfam" id="PF01061"/>
    </source>
</evidence>
<feature type="transmembrane region" description="Helical" evidence="6">
    <location>
        <begin position="91"/>
        <end position="110"/>
    </location>
</feature>
<feature type="transmembrane region" description="Helical" evidence="6">
    <location>
        <begin position="30"/>
        <end position="47"/>
    </location>
</feature>
<dbReference type="OrthoDB" id="78613at2759"/>
<dbReference type="OMA" id="SYHILAY"/>
<dbReference type="GO" id="GO:0140359">
    <property type="term" value="F:ABC-type transporter activity"/>
    <property type="evidence" value="ECO:0007669"/>
    <property type="project" value="InterPro"/>
</dbReference>
<feature type="transmembrane region" description="Helical" evidence="6">
    <location>
        <begin position="116"/>
        <end position="136"/>
    </location>
</feature>
<evidence type="ECO:0000256" key="4">
    <source>
        <dbReference type="ARBA" id="ARBA00022989"/>
    </source>
</evidence>
<evidence type="ECO:0000256" key="3">
    <source>
        <dbReference type="ARBA" id="ARBA00022692"/>
    </source>
</evidence>
<dbReference type="VEuPathDB" id="FungiDB:SDRG_00897"/>
<evidence type="ECO:0000313" key="8">
    <source>
        <dbReference type="EMBL" id="EQC42054.1"/>
    </source>
</evidence>
<dbReference type="GO" id="GO:0016020">
    <property type="term" value="C:membrane"/>
    <property type="evidence" value="ECO:0007669"/>
    <property type="project" value="UniProtKB-SubCell"/>
</dbReference>
<sequence>MTFNARLAQSIIISLFVGLIFFQLELTQAGVQSFTGAIFFIVVDQFMSAANPEFISVPLEMPIMSREYHSGLYHSWVWYLAKNLSELGFQFFYPMVFFIPLYFMVGFGASNATLFFTMYLFLALTQSAAIGLGYMVSCVAGRAELTPIIGILTILPFLMFGGLFLNADMIPVYFTWLEFLSPLKYGFRGASRAFWNTITDIPCPPGAVCNARNGDDVLRNLALDKGSMGGDAAFLIWINAVFRLVGIAALYLRIRAKH</sequence>
<dbReference type="eggNOG" id="KOG0061">
    <property type="taxonomic scope" value="Eukaryota"/>
</dbReference>
<feature type="transmembrane region" description="Helical" evidence="6">
    <location>
        <begin position="7"/>
        <end position="24"/>
    </location>
</feature>
<dbReference type="PANTHER" id="PTHR48041:SF139">
    <property type="entry name" value="PROTEIN SCARLET"/>
    <property type="match status" value="1"/>
</dbReference>
<dbReference type="RefSeq" id="XP_008604623.1">
    <property type="nucleotide sequence ID" value="XM_008606401.1"/>
</dbReference>
<comment type="subcellular location">
    <subcellularLocation>
        <location evidence="1">Membrane</location>
        <topology evidence="1">Multi-pass membrane protein</topology>
    </subcellularLocation>
</comment>
<evidence type="ECO:0000313" key="9">
    <source>
        <dbReference type="Proteomes" id="UP000030762"/>
    </source>
</evidence>
<proteinExistence type="predicted"/>
<keyword evidence="3 6" id="KW-0812">Transmembrane</keyword>
<evidence type="ECO:0000256" key="6">
    <source>
        <dbReference type="SAM" id="Phobius"/>
    </source>
</evidence>
<protein>
    <recommendedName>
        <fullName evidence="7">ABC-2 type transporter transmembrane domain-containing protein</fullName>
    </recommendedName>
</protein>
<dbReference type="InterPro" id="IPR050352">
    <property type="entry name" value="ABCG_transporters"/>
</dbReference>
<gene>
    <name evidence="8" type="ORF">SDRG_00897</name>
</gene>
<dbReference type="InterPro" id="IPR013525">
    <property type="entry name" value="ABC2_TM"/>
</dbReference>
<evidence type="ECO:0000256" key="1">
    <source>
        <dbReference type="ARBA" id="ARBA00004141"/>
    </source>
</evidence>
<dbReference type="Proteomes" id="UP000030762">
    <property type="component" value="Unassembled WGS sequence"/>
</dbReference>
<evidence type="ECO:0000256" key="2">
    <source>
        <dbReference type="ARBA" id="ARBA00022448"/>
    </source>
</evidence>
<accession>T0QV28</accession>
<keyword evidence="9" id="KW-1185">Reference proteome</keyword>
<dbReference type="STRING" id="1156394.T0QV28"/>